<feature type="transmembrane region" description="Helical" evidence="1">
    <location>
        <begin position="238"/>
        <end position="259"/>
    </location>
</feature>
<protein>
    <recommendedName>
        <fullName evidence="2">J domain-containing protein</fullName>
    </recommendedName>
</protein>
<sequence length="313" mass="35353">MQTCCLIRRGSSDGGGALSLSFLLLPLPARRPLYFSWIGFGRDRLGGGAGRVAAAATAANGGADQDHYAVLGIRRNATVAEVKRAYRLLAREHHPDVSRDQQASEIFKKIRLAYEVLSDEAERARYNLTYEFPGVTDQSRRTWTLHPNYDKRRIYKWEELRKHMQNKRQKNNETSWSYQTEAYQQTSSYEREPFIEVLRFAFFVLFFMQTVGCRASLTLCGISALLDKQLDAGYKMGYVIAWLLGGRAGILLTLCIYFASWLCGKSSSSIVALVVMAMWVGANITRFAPIPQGAVLTLLYMSMKLQADSKQTR</sequence>
<keyword evidence="1" id="KW-0812">Transmembrane</keyword>
<dbReference type="PRINTS" id="PR00625">
    <property type="entry name" value="JDOMAIN"/>
</dbReference>
<dbReference type="PANTHER" id="PTHR43096:SF58">
    <property type="entry name" value="CHAPERONE DNAJ-DOMAIN SUPERFAMILY PROTEIN"/>
    <property type="match status" value="1"/>
</dbReference>
<keyword evidence="1" id="KW-0472">Membrane</keyword>
<dbReference type="PROSITE" id="PS00636">
    <property type="entry name" value="DNAJ_1"/>
    <property type="match status" value="1"/>
</dbReference>
<feature type="domain" description="J" evidence="2">
    <location>
        <begin position="66"/>
        <end position="130"/>
    </location>
</feature>
<accession>A0AAV7GTA2</accession>
<feature type="transmembrane region" description="Helical" evidence="1">
    <location>
        <begin position="200"/>
        <end position="226"/>
    </location>
</feature>
<dbReference type="GO" id="GO:0042026">
    <property type="term" value="P:protein refolding"/>
    <property type="evidence" value="ECO:0007669"/>
    <property type="project" value="TreeGrafter"/>
</dbReference>
<dbReference type="InterPro" id="IPR001623">
    <property type="entry name" value="DnaJ_domain"/>
</dbReference>
<dbReference type="Gene3D" id="1.10.287.110">
    <property type="entry name" value="DnaJ domain"/>
    <property type="match status" value="1"/>
</dbReference>
<dbReference type="InterPro" id="IPR036869">
    <property type="entry name" value="J_dom_sf"/>
</dbReference>
<organism evidence="3 4">
    <name type="scientific">Dendrobium chrysotoxum</name>
    <name type="common">Orchid</name>
    <dbReference type="NCBI Taxonomy" id="161865"/>
    <lineage>
        <taxon>Eukaryota</taxon>
        <taxon>Viridiplantae</taxon>
        <taxon>Streptophyta</taxon>
        <taxon>Embryophyta</taxon>
        <taxon>Tracheophyta</taxon>
        <taxon>Spermatophyta</taxon>
        <taxon>Magnoliopsida</taxon>
        <taxon>Liliopsida</taxon>
        <taxon>Asparagales</taxon>
        <taxon>Orchidaceae</taxon>
        <taxon>Epidendroideae</taxon>
        <taxon>Malaxideae</taxon>
        <taxon>Dendrobiinae</taxon>
        <taxon>Dendrobium</taxon>
    </lineage>
</organism>
<dbReference type="SUPFAM" id="SSF46565">
    <property type="entry name" value="Chaperone J-domain"/>
    <property type="match status" value="1"/>
</dbReference>
<proteinExistence type="predicted"/>
<feature type="transmembrane region" description="Helical" evidence="1">
    <location>
        <begin position="271"/>
        <end position="300"/>
    </location>
</feature>
<evidence type="ECO:0000313" key="4">
    <source>
        <dbReference type="Proteomes" id="UP000775213"/>
    </source>
</evidence>
<dbReference type="InterPro" id="IPR018253">
    <property type="entry name" value="DnaJ_domain_CS"/>
</dbReference>
<name>A0AAV7GTA2_DENCH</name>
<evidence type="ECO:0000259" key="2">
    <source>
        <dbReference type="PROSITE" id="PS50076"/>
    </source>
</evidence>
<gene>
    <name evidence="3" type="ORF">IEQ34_011591</name>
</gene>
<dbReference type="AlphaFoldDB" id="A0AAV7GTA2"/>
<keyword evidence="4" id="KW-1185">Reference proteome</keyword>
<dbReference type="GO" id="GO:0051082">
    <property type="term" value="F:unfolded protein binding"/>
    <property type="evidence" value="ECO:0007669"/>
    <property type="project" value="TreeGrafter"/>
</dbReference>
<dbReference type="GO" id="GO:0005783">
    <property type="term" value="C:endoplasmic reticulum"/>
    <property type="evidence" value="ECO:0007669"/>
    <property type="project" value="UniProtKB-ARBA"/>
</dbReference>
<reference evidence="3 4" key="1">
    <citation type="journal article" date="2021" name="Hortic Res">
        <title>Chromosome-scale assembly of the Dendrobium chrysotoxum genome enhances the understanding of orchid evolution.</title>
        <authorList>
            <person name="Zhang Y."/>
            <person name="Zhang G.Q."/>
            <person name="Zhang D."/>
            <person name="Liu X.D."/>
            <person name="Xu X.Y."/>
            <person name="Sun W.H."/>
            <person name="Yu X."/>
            <person name="Zhu X."/>
            <person name="Wang Z.W."/>
            <person name="Zhao X."/>
            <person name="Zhong W.Y."/>
            <person name="Chen H."/>
            <person name="Yin W.L."/>
            <person name="Huang T."/>
            <person name="Niu S.C."/>
            <person name="Liu Z.J."/>
        </authorList>
    </citation>
    <scope>NUCLEOTIDE SEQUENCE [LARGE SCALE GENOMIC DNA]</scope>
    <source>
        <strain evidence="3">Lindl</strain>
    </source>
</reference>
<dbReference type="Proteomes" id="UP000775213">
    <property type="component" value="Unassembled WGS sequence"/>
</dbReference>
<dbReference type="PANTHER" id="PTHR43096">
    <property type="entry name" value="DNAJ HOMOLOG 1, MITOCHONDRIAL-RELATED"/>
    <property type="match status" value="1"/>
</dbReference>
<comment type="caution">
    <text evidence="3">The sequence shown here is derived from an EMBL/GenBank/DDBJ whole genome shotgun (WGS) entry which is preliminary data.</text>
</comment>
<dbReference type="EMBL" id="JAGFBR010000011">
    <property type="protein sequence ID" value="KAH0458777.1"/>
    <property type="molecule type" value="Genomic_DNA"/>
</dbReference>
<dbReference type="PROSITE" id="PS50076">
    <property type="entry name" value="DNAJ_2"/>
    <property type="match status" value="1"/>
</dbReference>
<dbReference type="Pfam" id="PF00226">
    <property type="entry name" value="DnaJ"/>
    <property type="match status" value="1"/>
</dbReference>
<dbReference type="SMART" id="SM00271">
    <property type="entry name" value="DnaJ"/>
    <property type="match status" value="1"/>
</dbReference>
<evidence type="ECO:0000313" key="3">
    <source>
        <dbReference type="EMBL" id="KAH0458777.1"/>
    </source>
</evidence>
<dbReference type="CDD" id="cd06257">
    <property type="entry name" value="DnaJ"/>
    <property type="match status" value="1"/>
</dbReference>
<evidence type="ECO:0000256" key="1">
    <source>
        <dbReference type="SAM" id="Phobius"/>
    </source>
</evidence>
<keyword evidence="1" id="KW-1133">Transmembrane helix</keyword>